<gene>
    <name evidence="3" type="ORF">PLOB_00024365</name>
</gene>
<dbReference type="PROSITE" id="PS50993">
    <property type="entry name" value="NIDOGEN_G2"/>
    <property type="match status" value="1"/>
</dbReference>
<dbReference type="Proteomes" id="UP001159405">
    <property type="component" value="Unassembled WGS sequence"/>
</dbReference>
<evidence type="ECO:0000259" key="2">
    <source>
        <dbReference type="PROSITE" id="PS50993"/>
    </source>
</evidence>
<dbReference type="Gene3D" id="2.60.120.260">
    <property type="entry name" value="Galactose-binding domain-like"/>
    <property type="match status" value="1"/>
</dbReference>
<dbReference type="InterPro" id="IPR008979">
    <property type="entry name" value="Galactose-bd-like_sf"/>
</dbReference>
<accession>A0ABN8NNK8</accession>
<dbReference type="PANTHER" id="PTHR24543">
    <property type="entry name" value="MULTICOPPER OXIDASE-RELATED"/>
    <property type="match status" value="1"/>
</dbReference>
<proteinExistence type="predicted"/>
<organism evidence="3 4">
    <name type="scientific">Porites lobata</name>
    <dbReference type="NCBI Taxonomy" id="104759"/>
    <lineage>
        <taxon>Eukaryota</taxon>
        <taxon>Metazoa</taxon>
        <taxon>Cnidaria</taxon>
        <taxon>Anthozoa</taxon>
        <taxon>Hexacorallia</taxon>
        <taxon>Scleractinia</taxon>
        <taxon>Fungiina</taxon>
        <taxon>Poritidae</taxon>
        <taxon>Porites</taxon>
    </lineage>
</organism>
<dbReference type="InterPro" id="IPR006605">
    <property type="entry name" value="G2_nidogen/fibulin_G2F"/>
</dbReference>
<dbReference type="SUPFAM" id="SSF49785">
    <property type="entry name" value="Galactose-binding domain-like"/>
    <property type="match status" value="1"/>
</dbReference>
<evidence type="ECO:0000313" key="4">
    <source>
        <dbReference type="Proteomes" id="UP001159405"/>
    </source>
</evidence>
<comment type="caution">
    <text evidence="3">The sequence shown here is derived from an EMBL/GenBank/DDBJ whole genome shotgun (WGS) entry which is preliminary data.</text>
</comment>
<keyword evidence="4" id="KW-1185">Reference proteome</keyword>
<protein>
    <submittedName>
        <fullName evidence="3">Uncharacterized protein</fullName>
    </submittedName>
</protein>
<reference evidence="3 4" key="1">
    <citation type="submission" date="2022-05" db="EMBL/GenBank/DDBJ databases">
        <authorList>
            <consortium name="Genoscope - CEA"/>
            <person name="William W."/>
        </authorList>
    </citation>
    <scope>NUCLEOTIDE SEQUENCE [LARGE SCALE GENOMIC DNA]</scope>
</reference>
<dbReference type="EMBL" id="CALNXK010000029">
    <property type="protein sequence ID" value="CAH3116378.1"/>
    <property type="molecule type" value="Genomic_DNA"/>
</dbReference>
<dbReference type="PROSITE" id="PS50022">
    <property type="entry name" value="FA58C_3"/>
    <property type="match status" value="1"/>
</dbReference>
<dbReference type="PROSITE" id="PS01286">
    <property type="entry name" value="FA58C_2"/>
    <property type="match status" value="1"/>
</dbReference>
<dbReference type="InterPro" id="IPR000421">
    <property type="entry name" value="FA58C"/>
</dbReference>
<feature type="domain" description="Nidogen G2 beta-barrel" evidence="2">
    <location>
        <begin position="1"/>
        <end position="101"/>
    </location>
</feature>
<dbReference type="Pfam" id="PF00754">
    <property type="entry name" value="F5_F8_type_C"/>
    <property type="match status" value="1"/>
</dbReference>
<feature type="non-terminal residue" evidence="3">
    <location>
        <position position="344"/>
    </location>
</feature>
<evidence type="ECO:0000313" key="3">
    <source>
        <dbReference type="EMBL" id="CAH3116378.1"/>
    </source>
</evidence>
<sequence>MPVISPNSSVKVHSFKEVFRCVDRGRVESNGTVTFEVDGQVNGFSVLQNITYDELDECESGFDSFNVESSVLHSKYDEKQKYSGVAIKSSIINAPKQEDCRWSLGTEKFKIGSFRISSPDSRNIPLPRLHGHFSWCTSGQKYLKIHLGANPRYKVTAIATQGGADKNLWVKQYKLRFRVGNIEVPYKESEAPKIIEGNQDSNSVVIYHLKKPFVTKELKIIPDVSTPSICLRTEIYGCRPADCILLGSMFWGLWTQRDNSSNYYKAFISRINNTHIEYLMEFNNNQTRTYNRTAPVLIINRTPEKQEISVNAPVIAVHNPKMLEWYRTGTVKNMTSDRGKFKVE</sequence>
<evidence type="ECO:0000259" key="1">
    <source>
        <dbReference type="PROSITE" id="PS50022"/>
    </source>
</evidence>
<name>A0ABN8NNK8_9CNID</name>
<feature type="domain" description="F5/8 type C" evidence="1">
    <location>
        <begin position="135"/>
        <end position="238"/>
    </location>
</feature>